<dbReference type="GO" id="GO:0009103">
    <property type="term" value="P:lipopolysaccharide biosynthetic process"/>
    <property type="evidence" value="ECO:0007669"/>
    <property type="project" value="UniProtKB-ARBA"/>
</dbReference>
<dbReference type="Proteomes" id="UP000179241">
    <property type="component" value="Unassembled WGS sequence"/>
</dbReference>
<gene>
    <name evidence="10" type="ORF">A2188_02685</name>
</gene>
<dbReference type="InterPro" id="IPR050297">
    <property type="entry name" value="LipidA_mod_glycosyltrf_83"/>
</dbReference>
<evidence type="ECO:0000256" key="6">
    <source>
        <dbReference type="ARBA" id="ARBA00022989"/>
    </source>
</evidence>
<accession>A0A1F8CNJ7</accession>
<dbReference type="GO" id="GO:0005886">
    <property type="term" value="C:plasma membrane"/>
    <property type="evidence" value="ECO:0007669"/>
    <property type="project" value="UniProtKB-SubCell"/>
</dbReference>
<organism evidence="10 11">
    <name type="scientific">Candidatus Woesebacteria bacterium RIFOXYA1_FULL_43_9</name>
    <dbReference type="NCBI Taxonomy" id="1802534"/>
    <lineage>
        <taxon>Bacteria</taxon>
        <taxon>Candidatus Woeseibacteriota</taxon>
    </lineage>
</organism>
<evidence type="ECO:0000256" key="4">
    <source>
        <dbReference type="ARBA" id="ARBA00022679"/>
    </source>
</evidence>
<feature type="transmembrane region" description="Helical" evidence="8">
    <location>
        <begin position="261"/>
        <end position="282"/>
    </location>
</feature>
<evidence type="ECO:0000313" key="11">
    <source>
        <dbReference type="Proteomes" id="UP000179241"/>
    </source>
</evidence>
<name>A0A1F8CNJ7_9BACT</name>
<evidence type="ECO:0000313" key="10">
    <source>
        <dbReference type="EMBL" id="OGM77884.1"/>
    </source>
</evidence>
<feature type="transmembrane region" description="Helical" evidence="8">
    <location>
        <begin position="289"/>
        <end position="307"/>
    </location>
</feature>
<feature type="domain" description="Glycosyltransferase RgtA/B/C/D-like" evidence="9">
    <location>
        <begin position="60"/>
        <end position="211"/>
    </location>
</feature>
<keyword evidence="7 8" id="KW-0472">Membrane</keyword>
<dbReference type="AlphaFoldDB" id="A0A1F8CNJ7"/>
<feature type="transmembrane region" description="Helical" evidence="8">
    <location>
        <begin position="79"/>
        <end position="99"/>
    </location>
</feature>
<proteinExistence type="predicted"/>
<dbReference type="EMBL" id="MGHU01000010">
    <property type="protein sequence ID" value="OGM77884.1"/>
    <property type="molecule type" value="Genomic_DNA"/>
</dbReference>
<feature type="transmembrane region" description="Helical" evidence="8">
    <location>
        <begin position="337"/>
        <end position="354"/>
    </location>
</feature>
<feature type="transmembrane region" description="Helical" evidence="8">
    <location>
        <begin position="313"/>
        <end position="330"/>
    </location>
</feature>
<protein>
    <recommendedName>
        <fullName evidence="9">Glycosyltransferase RgtA/B/C/D-like domain-containing protein</fullName>
    </recommendedName>
</protein>
<evidence type="ECO:0000256" key="7">
    <source>
        <dbReference type="ARBA" id="ARBA00023136"/>
    </source>
</evidence>
<keyword evidence="3" id="KW-0328">Glycosyltransferase</keyword>
<keyword evidence="2" id="KW-1003">Cell membrane</keyword>
<feature type="transmembrane region" description="Helical" evidence="8">
    <location>
        <begin position="128"/>
        <end position="149"/>
    </location>
</feature>
<feature type="transmembrane region" description="Helical" evidence="8">
    <location>
        <begin position="156"/>
        <end position="189"/>
    </location>
</feature>
<dbReference type="InterPro" id="IPR038731">
    <property type="entry name" value="RgtA/B/C-like"/>
</dbReference>
<dbReference type="PANTHER" id="PTHR33908">
    <property type="entry name" value="MANNOSYLTRANSFERASE YKCB-RELATED"/>
    <property type="match status" value="1"/>
</dbReference>
<dbReference type="PANTHER" id="PTHR33908:SF11">
    <property type="entry name" value="MEMBRANE PROTEIN"/>
    <property type="match status" value="1"/>
</dbReference>
<comment type="caution">
    <text evidence="10">The sequence shown here is derived from an EMBL/GenBank/DDBJ whole genome shotgun (WGS) entry which is preliminary data.</text>
</comment>
<evidence type="ECO:0000256" key="8">
    <source>
        <dbReference type="SAM" id="Phobius"/>
    </source>
</evidence>
<dbReference type="GO" id="GO:0016763">
    <property type="term" value="F:pentosyltransferase activity"/>
    <property type="evidence" value="ECO:0007669"/>
    <property type="project" value="TreeGrafter"/>
</dbReference>
<reference evidence="10 11" key="1">
    <citation type="journal article" date="2016" name="Nat. Commun.">
        <title>Thousands of microbial genomes shed light on interconnected biogeochemical processes in an aquifer system.</title>
        <authorList>
            <person name="Anantharaman K."/>
            <person name="Brown C.T."/>
            <person name="Hug L.A."/>
            <person name="Sharon I."/>
            <person name="Castelle C.J."/>
            <person name="Probst A.J."/>
            <person name="Thomas B.C."/>
            <person name="Singh A."/>
            <person name="Wilkins M.J."/>
            <person name="Karaoz U."/>
            <person name="Brodie E.L."/>
            <person name="Williams K.H."/>
            <person name="Hubbard S.S."/>
            <person name="Banfield J.F."/>
        </authorList>
    </citation>
    <scope>NUCLEOTIDE SEQUENCE [LARGE SCALE GENOMIC DNA]</scope>
</reference>
<evidence type="ECO:0000256" key="3">
    <source>
        <dbReference type="ARBA" id="ARBA00022676"/>
    </source>
</evidence>
<evidence type="ECO:0000256" key="1">
    <source>
        <dbReference type="ARBA" id="ARBA00004651"/>
    </source>
</evidence>
<evidence type="ECO:0000256" key="2">
    <source>
        <dbReference type="ARBA" id="ARBA00022475"/>
    </source>
</evidence>
<keyword evidence="5 8" id="KW-0812">Transmembrane</keyword>
<evidence type="ECO:0000256" key="5">
    <source>
        <dbReference type="ARBA" id="ARBA00022692"/>
    </source>
</evidence>
<keyword evidence="6 8" id="KW-1133">Transmembrane helix</keyword>
<sequence>MVLGIFLLGLVFRIFSVWPNNTIVGFDQVRDFFSVQKILQGDWLIIGPTAGNNPSLHHGIAYIYYLLLPLFLGHGNPMWAVYWNCLFNAFSIFTIYLLGKEMFSKKTGLISAFLFAIAYQLIQYSGWLSNPTVTVTTVPLFFLFLWRYIKNTKHELYLPLVLFFLGLSIQFELFFLYLITIPILIWVISRPKWPTVKTLFLSTSALLISLSTMVLTEIKFGFAGVKSVLRAGQMVGGGKTDYLSFINRYFETFSHNLTPTLPHIGISIGIITFVIILISFVQQKRQRRALVFLLIYLLSPALMLLLGYHYSPWFLVGLSPATILAVSFVIGKIKPKIIPVIALALVFYFNFKALQNQSGQPFFEPDRSAILSTQLKAIDYTYQASGKNSFAMNSVTNPLYINAIWAYHYKWYGGKKYGFLPGWLGGNQLYPYNTLPDATGQEKFIYLITDQTPRIPPIYKNEVINSAQKIGRLVEENNFEGLTVLKYQATQ</sequence>
<dbReference type="Pfam" id="PF13231">
    <property type="entry name" value="PMT_2"/>
    <property type="match status" value="1"/>
</dbReference>
<comment type="subcellular location">
    <subcellularLocation>
        <location evidence="1">Cell membrane</location>
        <topology evidence="1">Multi-pass membrane protein</topology>
    </subcellularLocation>
</comment>
<keyword evidence="4" id="KW-0808">Transferase</keyword>
<evidence type="ECO:0000259" key="9">
    <source>
        <dbReference type="Pfam" id="PF13231"/>
    </source>
</evidence>